<keyword evidence="3" id="KW-1185">Reference proteome</keyword>
<name>A0A062VC98_9PROT</name>
<evidence type="ECO:0000313" key="3">
    <source>
        <dbReference type="Proteomes" id="UP000027100"/>
    </source>
</evidence>
<protein>
    <submittedName>
        <fullName evidence="2">Phosphotransferase family protein</fullName>
    </submittedName>
</protein>
<comment type="caution">
    <text evidence="2">The sequence shown here is derived from an EMBL/GenBank/DDBJ whole genome shotgun (WGS) entry which is preliminary data.</text>
</comment>
<dbReference type="STRING" id="1280954.HPO_13400"/>
<feature type="domain" description="Aminoglycoside phosphotransferase" evidence="1">
    <location>
        <begin position="47"/>
        <end position="270"/>
    </location>
</feature>
<accession>A0A062VC98</accession>
<dbReference type="PATRIC" id="fig|1280954.3.peg.2715"/>
<dbReference type="CDD" id="cd05155">
    <property type="entry name" value="APH_ChoK_like_1"/>
    <property type="match status" value="1"/>
</dbReference>
<dbReference type="InterPro" id="IPR051678">
    <property type="entry name" value="AGP_Transferase"/>
</dbReference>
<dbReference type="eggNOG" id="COG3173">
    <property type="taxonomic scope" value="Bacteria"/>
</dbReference>
<dbReference type="InterPro" id="IPR002575">
    <property type="entry name" value="Aminoglycoside_PTrfase"/>
</dbReference>
<keyword evidence="2" id="KW-0808">Transferase</keyword>
<organism evidence="2 3">
    <name type="scientific">Hyphomonas polymorpha PS728</name>
    <dbReference type="NCBI Taxonomy" id="1280954"/>
    <lineage>
        <taxon>Bacteria</taxon>
        <taxon>Pseudomonadati</taxon>
        <taxon>Pseudomonadota</taxon>
        <taxon>Alphaproteobacteria</taxon>
        <taxon>Hyphomonadales</taxon>
        <taxon>Hyphomonadaceae</taxon>
        <taxon>Hyphomonas</taxon>
    </lineage>
</organism>
<reference evidence="2 3" key="1">
    <citation type="journal article" date="2014" name="Antonie Van Leeuwenhoek">
        <title>Hyphomonas beringensis sp. nov. and Hyphomonas chukchiensis sp. nov., isolated from surface seawater of the Bering Sea and Chukchi Sea.</title>
        <authorList>
            <person name="Li C."/>
            <person name="Lai Q."/>
            <person name="Li G."/>
            <person name="Dong C."/>
            <person name="Wang J."/>
            <person name="Liao Y."/>
            <person name="Shao Z."/>
        </authorList>
    </citation>
    <scope>NUCLEOTIDE SEQUENCE [LARGE SCALE GENOMIC DNA]</scope>
    <source>
        <strain evidence="2 3">PS728</strain>
    </source>
</reference>
<dbReference type="AlphaFoldDB" id="A0A062VC98"/>
<proteinExistence type="predicted"/>
<dbReference type="Gene3D" id="3.30.200.20">
    <property type="entry name" value="Phosphorylase Kinase, domain 1"/>
    <property type="match status" value="1"/>
</dbReference>
<sequence length="305" mass="32890">MRPGPKAPFLQMSEATPLQPLDVQTAADLINRQFPELARLEIRLQPSLGTDNTIVRIGRDLCARFPKAAWATGTAQRETGVLPRMGRAPIAVPAVYGAGQPSETYPHSWSVLSWLPGIPLTDGALADPAAAAGQLAGFRAFLRSVPPDDAFRFCPGNNWRGAPLSVRTGSFQAALARLPDVDAAWANRLWSQALRAEAPFSPAWLHGDIHPGNILVENGQLSGVIDWGLCGVGDAACDLLSAWAMFDAPAREIFRAALGASEAEWLRGAGWALSMAVIFLPYAYENGLPCDMSEKMIERLMEDFA</sequence>
<dbReference type="SUPFAM" id="SSF56112">
    <property type="entry name" value="Protein kinase-like (PK-like)"/>
    <property type="match status" value="1"/>
</dbReference>
<evidence type="ECO:0000313" key="2">
    <source>
        <dbReference type="EMBL" id="KCZ97853.1"/>
    </source>
</evidence>
<dbReference type="Pfam" id="PF01636">
    <property type="entry name" value="APH"/>
    <property type="match status" value="1"/>
</dbReference>
<dbReference type="PANTHER" id="PTHR21310">
    <property type="entry name" value="AMINOGLYCOSIDE PHOSPHOTRANSFERASE-RELATED-RELATED"/>
    <property type="match status" value="1"/>
</dbReference>
<dbReference type="Proteomes" id="UP000027100">
    <property type="component" value="Unassembled WGS sequence"/>
</dbReference>
<gene>
    <name evidence="2" type="ORF">HPO_13400</name>
</gene>
<evidence type="ECO:0000259" key="1">
    <source>
        <dbReference type="Pfam" id="PF01636"/>
    </source>
</evidence>
<dbReference type="InterPro" id="IPR011009">
    <property type="entry name" value="Kinase-like_dom_sf"/>
</dbReference>
<dbReference type="Gene3D" id="3.90.1200.10">
    <property type="match status" value="1"/>
</dbReference>
<dbReference type="PANTHER" id="PTHR21310:SF42">
    <property type="entry name" value="BIFUNCTIONAL AAC_APH"/>
    <property type="match status" value="1"/>
</dbReference>
<dbReference type="EMBL" id="ARYM01000015">
    <property type="protein sequence ID" value="KCZ97853.1"/>
    <property type="molecule type" value="Genomic_DNA"/>
</dbReference>
<dbReference type="GO" id="GO:0016740">
    <property type="term" value="F:transferase activity"/>
    <property type="evidence" value="ECO:0007669"/>
    <property type="project" value="UniProtKB-KW"/>
</dbReference>